<reference evidence="3 4" key="1">
    <citation type="submission" date="2020-07" db="EMBL/GenBank/DDBJ databases">
        <title>Complete genome sequence for Sandaracinobacter sp. M6.</title>
        <authorList>
            <person name="Tang Y."/>
            <person name="Liu Q."/>
            <person name="Guo Z."/>
            <person name="Lei P."/>
            <person name="Huang B."/>
        </authorList>
    </citation>
    <scope>NUCLEOTIDE SEQUENCE [LARGE SCALE GENOMIC DNA]</scope>
    <source>
        <strain evidence="3 4">M6</strain>
    </source>
</reference>
<feature type="signal peptide" evidence="2">
    <location>
        <begin position="1"/>
        <end position="19"/>
    </location>
</feature>
<dbReference type="PROSITE" id="PS51257">
    <property type="entry name" value="PROKAR_LIPOPROTEIN"/>
    <property type="match status" value="1"/>
</dbReference>
<evidence type="ECO:0000313" key="4">
    <source>
        <dbReference type="Proteomes" id="UP000515292"/>
    </source>
</evidence>
<gene>
    <name evidence="3" type="ORF">H3309_01910</name>
</gene>
<dbReference type="AlphaFoldDB" id="A0A7G5IIU9"/>
<dbReference type="RefSeq" id="WP_182297008.1">
    <property type="nucleotide sequence ID" value="NZ_CP059851.1"/>
</dbReference>
<keyword evidence="4" id="KW-1185">Reference proteome</keyword>
<evidence type="ECO:0000313" key="3">
    <source>
        <dbReference type="EMBL" id="QMW23291.1"/>
    </source>
</evidence>
<feature type="region of interest" description="Disordered" evidence="1">
    <location>
        <begin position="50"/>
        <end position="88"/>
    </location>
</feature>
<dbReference type="KEGG" id="sand:H3309_01910"/>
<sequence length="88" mass="9283">MKPALVLLLLLLSACGHKGALVRATDDSKLTNAQVRAMKKEEGAATMKALIPPAQAAPKRVDDGAVPSGVRQDDPFNLPPADTVEKPR</sequence>
<dbReference type="EMBL" id="CP059851">
    <property type="protein sequence ID" value="QMW23291.1"/>
    <property type="molecule type" value="Genomic_DNA"/>
</dbReference>
<organism evidence="3 4">
    <name type="scientific">Sandaracinobacteroides saxicola</name>
    <dbReference type="NCBI Taxonomy" id="2759707"/>
    <lineage>
        <taxon>Bacteria</taxon>
        <taxon>Pseudomonadati</taxon>
        <taxon>Pseudomonadota</taxon>
        <taxon>Alphaproteobacteria</taxon>
        <taxon>Sphingomonadales</taxon>
        <taxon>Sphingosinicellaceae</taxon>
        <taxon>Sandaracinobacteroides</taxon>
    </lineage>
</organism>
<feature type="chain" id="PRO_5028957801" description="Lipoprotein" evidence="2">
    <location>
        <begin position="20"/>
        <end position="88"/>
    </location>
</feature>
<proteinExistence type="predicted"/>
<evidence type="ECO:0000256" key="1">
    <source>
        <dbReference type="SAM" id="MobiDB-lite"/>
    </source>
</evidence>
<evidence type="ECO:0008006" key="5">
    <source>
        <dbReference type="Google" id="ProtNLM"/>
    </source>
</evidence>
<dbReference type="Proteomes" id="UP000515292">
    <property type="component" value="Chromosome"/>
</dbReference>
<evidence type="ECO:0000256" key="2">
    <source>
        <dbReference type="SAM" id="SignalP"/>
    </source>
</evidence>
<keyword evidence="2" id="KW-0732">Signal</keyword>
<protein>
    <recommendedName>
        <fullName evidence="5">Lipoprotein</fullName>
    </recommendedName>
</protein>
<name>A0A7G5IIU9_9SPHN</name>
<accession>A0A7G5IIU9</accession>